<feature type="domain" description="RapZ C-terminal" evidence="1">
    <location>
        <begin position="8"/>
        <end position="127"/>
    </location>
</feature>
<dbReference type="RefSeq" id="WP_276095739.1">
    <property type="nucleotide sequence ID" value="NZ_JARJBC010000019.1"/>
</dbReference>
<evidence type="ECO:0000313" key="2">
    <source>
        <dbReference type="EMBL" id="MDF3292692.1"/>
    </source>
</evidence>
<evidence type="ECO:0000259" key="1">
    <source>
        <dbReference type="Pfam" id="PF22740"/>
    </source>
</evidence>
<reference evidence="2 3" key="1">
    <citation type="submission" date="2023-03" db="EMBL/GenBank/DDBJ databases">
        <title>Draft genome sequence of Streptomyces sp. RB6PN23 isolated from peat swamp forest in Thailand.</title>
        <authorList>
            <person name="Klaysubun C."/>
            <person name="Duangmal K."/>
        </authorList>
    </citation>
    <scope>NUCLEOTIDE SEQUENCE [LARGE SCALE GENOMIC DNA]</scope>
    <source>
        <strain evidence="2 3">RB6PN23</strain>
    </source>
</reference>
<dbReference type="PANTHER" id="PTHR30448:SF0">
    <property type="entry name" value="RNASE ADAPTER PROTEIN RAPZ"/>
    <property type="match status" value="1"/>
</dbReference>
<gene>
    <name evidence="2" type="ORF">P3G67_26390</name>
</gene>
<name>A0ABT5ZS84_9ACTN</name>
<accession>A0ABT5ZS84</accession>
<comment type="caution">
    <text evidence="2">The sequence shown here is derived from an EMBL/GenBank/DDBJ whole genome shotgun (WGS) entry which is preliminary data.</text>
</comment>
<proteinExistence type="predicted"/>
<dbReference type="Proteomes" id="UP001216579">
    <property type="component" value="Unassembled WGS sequence"/>
</dbReference>
<sequence length="131" mass="14395">MLSGVVCVEIASFGYDKGPFAKPADITLDLRRHIIATDQLPDAERFTGLHPDISGMVLESSGTRRLIDNIAKLVVNLVEDEAGARLLRLRIAIGCERGVHQSPAVAEELAATLRTAKLDIEVWHRDVPRFP</sequence>
<organism evidence="2 3">
    <name type="scientific">Streptomyces silvisoli</name>
    <dbReference type="NCBI Taxonomy" id="3034235"/>
    <lineage>
        <taxon>Bacteria</taxon>
        <taxon>Bacillati</taxon>
        <taxon>Actinomycetota</taxon>
        <taxon>Actinomycetes</taxon>
        <taxon>Kitasatosporales</taxon>
        <taxon>Streptomycetaceae</taxon>
        <taxon>Streptomyces</taxon>
    </lineage>
</organism>
<dbReference type="EMBL" id="JARJBC010000019">
    <property type="protein sequence ID" value="MDF3292692.1"/>
    <property type="molecule type" value="Genomic_DNA"/>
</dbReference>
<evidence type="ECO:0000313" key="3">
    <source>
        <dbReference type="Proteomes" id="UP001216579"/>
    </source>
</evidence>
<dbReference type="InterPro" id="IPR005337">
    <property type="entry name" value="RapZ-like"/>
</dbReference>
<keyword evidence="3" id="KW-1185">Reference proteome</keyword>
<dbReference type="InterPro" id="IPR053931">
    <property type="entry name" value="RapZ_C"/>
</dbReference>
<dbReference type="Pfam" id="PF22740">
    <property type="entry name" value="PapZ_C"/>
    <property type="match status" value="1"/>
</dbReference>
<dbReference type="PANTHER" id="PTHR30448">
    <property type="entry name" value="RNASE ADAPTER PROTEIN RAPZ"/>
    <property type="match status" value="1"/>
</dbReference>
<protein>
    <submittedName>
        <fullName evidence="2">RNase adapter RapZ</fullName>
    </submittedName>
</protein>